<dbReference type="PANTHER" id="PTHR43442">
    <property type="entry name" value="GLUCONOKINASE-RELATED"/>
    <property type="match status" value="1"/>
</dbReference>
<protein>
    <recommendedName>
        <fullName evidence="8">Gluconokinase</fullName>
        <ecNumber evidence="8">2.7.1.12</ecNumber>
    </recommendedName>
</protein>
<dbReference type="NCBIfam" id="TIGR01313">
    <property type="entry name" value="therm_gnt_kin"/>
    <property type="match status" value="1"/>
</dbReference>
<dbReference type="AlphaFoldDB" id="H3CKH0"/>
<dbReference type="Gene3D" id="3.40.50.300">
    <property type="entry name" value="P-loop containing nucleotide triphosphate hydrolases"/>
    <property type="match status" value="1"/>
</dbReference>
<dbReference type="SUPFAM" id="SSF52540">
    <property type="entry name" value="P-loop containing nucleoside triphosphate hydrolases"/>
    <property type="match status" value="1"/>
</dbReference>
<comment type="similarity">
    <text evidence="2 8">Belongs to the gluconokinase GntK/GntV family.</text>
</comment>
<keyword evidence="3 8" id="KW-0808">Transferase</keyword>
<reference evidence="9" key="2">
    <citation type="submission" date="2025-08" db="UniProtKB">
        <authorList>
            <consortium name="Ensembl"/>
        </authorList>
    </citation>
    <scope>IDENTIFICATION</scope>
</reference>
<name>H3CKH0_TETNG</name>
<dbReference type="HOGENOM" id="CLU_077168_1_0_1"/>
<evidence type="ECO:0000256" key="6">
    <source>
        <dbReference type="ARBA" id="ARBA00022840"/>
    </source>
</evidence>
<evidence type="ECO:0000256" key="8">
    <source>
        <dbReference type="RuleBase" id="RU363066"/>
    </source>
</evidence>
<keyword evidence="10" id="KW-1185">Reference proteome</keyword>
<keyword evidence="6 8" id="KW-0067">ATP-binding</keyword>
<reference evidence="9" key="3">
    <citation type="submission" date="2025-09" db="UniProtKB">
        <authorList>
            <consortium name="Ensembl"/>
        </authorList>
    </citation>
    <scope>IDENTIFICATION</scope>
</reference>
<dbReference type="InParanoid" id="H3CKH0"/>
<gene>
    <name evidence="9" type="primary">IDNK</name>
</gene>
<dbReference type="OMA" id="YEGDDYH"/>
<dbReference type="Ensembl" id="ENSTNIT00000008919.1">
    <property type="protein sequence ID" value="ENSTNIP00000008749.1"/>
    <property type="gene ID" value="ENSTNIG00000006008.1"/>
</dbReference>
<reference evidence="10" key="1">
    <citation type="journal article" date="2004" name="Nature">
        <title>Genome duplication in the teleost fish Tetraodon nigroviridis reveals the early vertebrate proto-karyotype.</title>
        <authorList>
            <person name="Jaillon O."/>
            <person name="Aury J.-M."/>
            <person name="Brunet F."/>
            <person name="Petit J.-L."/>
            <person name="Stange-Thomann N."/>
            <person name="Mauceli E."/>
            <person name="Bouneau L."/>
            <person name="Fischer C."/>
            <person name="Ozouf-Costaz C."/>
            <person name="Bernot A."/>
            <person name="Nicaud S."/>
            <person name="Jaffe D."/>
            <person name="Fisher S."/>
            <person name="Lutfalla G."/>
            <person name="Dossat C."/>
            <person name="Segurens B."/>
            <person name="Dasilva C."/>
            <person name="Salanoubat M."/>
            <person name="Levy M."/>
            <person name="Boudet N."/>
            <person name="Castellano S."/>
            <person name="Anthouard V."/>
            <person name="Jubin C."/>
            <person name="Castelli V."/>
            <person name="Katinka M."/>
            <person name="Vacherie B."/>
            <person name="Biemont C."/>
            <person name="Skalli Z."/>
            <person name="Cattolico L."/>
            <person name="Poulain J."/>
            <person name="De Berardinis V."/>
            <person name="Cruaud C."/>
            <person name="Duprat S."/>
            <person name="Brottier P."/>
            <person name="Coutanceau J.-P."/>
            <person name="Gouzy J."/>
            <person name="Parra G."/>
            <person name="Lardier G."/>
            <person name="Chapple C."/>
            <person name="McKernan K.J."/>
            <person name="McEwan P."/>
            <person name="Bosak S."/>
            <person name="Kellis M."/>
            <person name="Volff J.-N."/>
            <person name="Guigo R."/>
            <person name="Zody M.C."/>
            <person name="Mesirov J."/>
            <person name="Lindblad-Toh K."/>
            <person name="Birren B."/>
            <person name="Nusbaum C."/>
            <person name="Kahn D."/>
            <person name="Robinson-Rechavi M."/>
            <person name="Laudet V."/>
            <person name="Schachter V."/>
            <person name="Quetier F."/>
            <person name="Saurin W."/>
            <person name="Scarpelli C."/>
            <person name="Wincker P."/>
            <person name="Lander E.S."/>
            <person name="Weissenbach J."/>
            <person name="Roest Crollius H."/>
        </authorList>
    </citation>
    <scope>NUCLEOTIDE SEQUENCE [LARGE SCALE GENOMIC DNA]</scope>
</reference>
<dbReference type="Proteomes" id="UP000007303">
    <property type="component" value="Unassembled WGS sequence"/>
</dbReference>
<dbReference type="GO" id="GO:0005524">
    <property type="term" value="F:ATP binding"/>
    <property type="evidence" value="ECO:0007669"/>
    <property type="project" value="UniProtKB-KW"/>
</dbReference>
<dbReference type="GO" id="GO:0005737">
    <property type="term" value="C:cytoplasm"/>
    <property type="evidence" value="ECO:0007669"/>
    <property type="project" value="TreeGrafter"/>
</dbReference>
<accession>H3CKH0</accession>
<dbReference type="GO" id="GO:0005975">
    <property type="term" value="P:carbohydrate metabolic process"/>
    <property type="evidence" value="ECO:0007669"/>
    <property type="project" value="InterPro"/>
</dbReference>
<dbReference type="GeneTree" id="ENSGT00390000003364"/>
<organism evidence="9 10">
    <name type="scientific">Tetraodon nigroviridis</name>
    <name type="common">Spotted green pufferfish</name>
    <name type="synonym">Chelonodon nigroviridis</name>
    <dbReference type="NCBI Taxonomy" id="99883"/>
    <lineage>
        <taxon>Eukaryota</taxon>
        <taxon>Metazoa</taxon>
        <taxon>Chordata</taxon>
        <taxon>Craniata</taxon>
        <taxon>Vertebrata</taxon>
        <taxon>Euteleostomi</taxon>
        <taxon>Actinopterygii</taxon>
        <taxon>Neopterygii</taxon>
        <taxon>Teleostei</taxon>
        <taxon>Neoteleostei</taxon>
        <taxon>Acanthomorphata</taxon>
        <taxon>Eupercaria</taxon>
        <taxon>Tetraodontiformes</taxon>
        <taxon>Tetradontoidea</taxon>
        <taxon>Tetraodontidae</taxon>
        <taxon>Tetraodon</taxon>
    </lineage>
</organism>
<proteinExistence type="inferred from homology"/>
<dbReference type="PANTHER" id="PTHR43442:SF3">
    <property type="entry name" value="GLUCONOKINASE-RELATED"/>
    <property type="match status" value="1"/>
</dbReference>
<keyword evidence="5 8" id="KW-0418">Kinase</keyword>
<evidence type="ECO:0000256" key="3">
    <source>
        <dbReference type="ARBA" id="ARBA00022679"/>
    </source>
</evidence>
<dbReference type="InterPro" id="IPR027417">
    <property type="entry name" value="P-loop_NTPase"/>
</dbReference>
<comment type="catalytic activity">
    <reaction evidence="7 8">
        <text>D-gluconate + ATP = 6-phospho-D-gluconate + ADP + H(+)</text>
        <dbReference type="Rhea" id="RHEA:19433"/>
        <dbReference type="ChEBI" id="CHEBI:15378"/>
        <dbReference type="ChEBI" id="CHEBI:18391"/>
        <dbReference type="ChEBI" id="CHEBI:30616"/>
        <dbReference type="ChEBI" id="CHEBI:58759"/>
        <dbReference type="ChEBI" id="CHEBI:456216"/>
        <dbReference type="EC" id="2.7.1.12"/>
    </reaction>
</comment>
<dbReference type="EC" id="2.7.1.12" evidence="8"/>
<evidence type="ECO:0000256" key="7">
    <source>
        <dbReference type="ARBA" id="ARBA00048090"/>
    </source>
</evidence>
<dbReference type="STRING" id="99883.ENSTNIP00000008749"/>
<keyword evidence="4 8" id="KW-0547">Nucleotide-binding</keyword>
<dbReference type="UniPathway" id="UPA00792"/>
<dbReference type="FunFam" id="3.40.50.300:FF:000522">
    <property type="entry name" value="Gluconokinase"/>
    <property type="match status" value="1"/>
</dbReference>
<evidence type="ECO:0000256" key="4">
    <source>
        <dbReference type="ARBA" id="ARBA00022741"/>
    </source>
</evidence>
<evidence type="ECO:0000256" key="2">
    <source>
        <dbReference type="ARBA" id="ARBA00008420"/>
    </source>
</evidence>
<sequence length="185" mass="20939">VADTMIYIIMGVSGCGKSSLGAYLAEKLHEGDDFHPQENIDKMANGEPLTDQDRLPWLLRLHDVIESETRSGCDALLTCSALKRLYRQILLHGSRALTPSLCPDQSMLPSTLPHIYFLFLQGNFELLQQRILARRGHYMKADLLRSQFDALEPPLEEENVLLLDVSRNISDIAINYKLISTLKMK</sequence>
<dbReference type="InterPro" id="IPR006001">
    <property type="entry name" value="Therm_gnt_kin"/>
</dbReference>
<evidence type="ECO:0000256" key="5">
    <source>
        <dbReference type="ARBA" id="ARBA00022777"/>
    </source>
</evidence>
<dbReference type="CDD" id="cd02021">
    <property type="entry name" value="GntK"/>
    <property type="match status" value="1"/>
</dbReference>
<comment type="pathway">
    <text evidence="1 8">Carbohydrate acid metabolism; D-gluconate degradation.</text>
</comment>
<evidence type="ECO:0000313" key="9">
    <source>
        <dbReference type="Ensembl" id="ENSTNIP00000008749.1"/>
    </source>
</evidence>
<dbReference type="GO" id="GO:0046316">
    <property type="term" value="F:gluconokinase activity"/>
    <property type="evidence" value="ECO:0007669"/>
    <property type="project" value="UniProtKB-EC"/>
</dbReference>
<evidence type="ECO:0000256" key="1">
    <source>
        <dbReference type="ARBA" id="ARBA00004875"/>
    </source>
</evidence>
<evidence type="ECO:0000313" key="10">
    <source>
        <dbReference type="Proteomes" id="UP000007303"/>
    </source>
</evidence>